<evidence type="ECO:0000313" key="2">
    <source>
        <dbReference type="Proteomes" id="UP000030377"/>
    </source>
</evidence>
<evidence type="ECO:0000313" key="1">
    <source>
        <dbReference type="EMBL" id="KGT73248.1"/>
    </source>
</evidence>
<proteinExistence type="predicted"/>
<reference evidence="1 2" key="1">
    <citation type="submission" date="2014-09" db="EMBL/GenBank/DDBJ databases">
        <title>Draft genome of Bradyrhizobium japonicum Is-34.</title>
        <authorList>
            <person name="Tsurumaru H."/>
            <person name="Yamakawa T."/>
            <person name="Hashimoto S."/>
            <person name="Okizaki K."/>
            <person name="Kanesaki Y."/>
            <person name="Yoshikawa H."/>
            <person name="Yajima S."/>
        </authorList>
    </citation>
    <scope>NUCLEOTIDE SEQUENCE [LARGE SCALE GENOMIC DNA]</scope>
    <source>
        <strain evidence="1 2">Is-34</strain>
    </source>
</reference>
<dbReference type="EMBL" id="JRPN01000055">
    <property type="protein sequence ID" value="KGT73248.1"/>
    <property type="molecule type" value="Genomic_DNA"/>
</dbReference>
<name>A0A0A3YHR5_BRAJP</name>
<gene>
    <name evidence="1" type="ORF">MA20_45470</name>
</gene>
<dbReference type="Proteomes" id="UP000030377">
    <property type="component" value="Unassembled WGS sequence"/>
</dbReference>
<organism evidence="1 2">
    <name type="scientific">Bradyrhizobium japonicum</name>
    <dbReference type="NCBI Taxonomy" id="375"/>
    <lineage>
        <taxon>Bacteria</taxon>
        <taxon>Pseudomonadati</taxon>
        <taxon>Pseudomonadota</taxon>
        <taxon>Alphaproteobacteria</taxon>
        <taxon>Hyphomicrobiales</taxon>
        <taxon>Nitrobacteraceae</taxon>
        <taxon>Bradyrhizobium</taxon>
    </lineage>
</organism>
<dbReference type="SUPFAM" id="SSF48179">
    <property type="entry name" value="6-phosphogluconate dehydrogenase C-terminal domain-like"/>
    <property type="match status" value="1"/>
</dbReference>
<protein>
    <submittedName>
        <fullName evidence="1">Uncharacterized protein</fullName>
    </submittedName>
</protein>
<dbReference type="AlphaFoldDB" id="A0A0A3YHR5"/>
<accession>A0A0A3YHR5</accession>
<dbReference type="InterPro" id="IPR008927">
    <property type="entry name" value="6-PGluconate_DH-like_C_sf"/>
</dbReference>
<comment type="caution">
    <text evidence="1">The sequence shown here is derived from an EMBL/GenBank/DDBJ whole genome shotgun (WGS) entry which is preliminary data.</text>
</comment>
<dbReference type="Gene3D" id="1.10.1040.50">
    <property type="match status" value="1"/>
</dbReference>
<sequence length="68" mass="7414">MYDSAFNKADELLFEGAPPDQIDAVLTKFGMPFVMGDMAGLDIGWLRAKIGVSNPRYLMSCARQATLG</sequence>